<protein>
    <submittedName>
        <fullName evidence="2">Glucosidase</fullName>
    </submittedName>
</protein>
<sequence length="868" mass="99952">MSDTTEEKRLADNYNGKAEWTKWGPYLSERQWGTVREDYSANGDAWNYVTHDMSRSKAYRWGEDGIAGISDDKQHICLSLALWNGKDAILKERLFGLTNHEGNHGEDVKELYYYLDNTPTHSYMKMLYKYPQQAFPYDLLVKKNAAAGKDKPEYELIDSGIFDNNAYFDVFTEYAKADTDDILVQYTIYNRGSQKSAIDVLPQVWFRKIWLGKDEKPVIRQSGKNAFELTSAKTGTYYLYFEQPTDTLFTDNETNRTRLYKVANELPYVKDGFNEYLVNKNGNAVNPDKTGTKAAVWHHIEIEAGGKAIVRLRLSRVATNSPYISFDDTMAVRLAEADEFYAAKQSKIQSADAKLVQRQAWAGLLWSKQYYKFNVKRWLDGDAGKPVPPSSRRRGRNANWKHFVAEDILLMPDKWEYPWFAAWDHAFHCIAVAPVDANLAKKELQILIGVNHMHPNGQIPAYEWDFNDTNPPVQAIAALQVYEMDKAATGKGDQLFLETVFQKLLLNFTWWVNRKDSEGNNIFEGGFLGLDNIGIFNRSQPVPGGGFLEQADGTSWMAMYALNMMRMAMELAVTNKAYESMAIKFAEHFMYIAGSIANMGEETEGLWDDEDGFYYDLLKKPNCSWERLKLRSIVGLIPLFAVSVFKENQWQQLPELIHRLEWFKEQRPDLVALVSRWRDVNGDQHLFSLLRGHRMKLLLKRMLDPEEFLSDYGIRSLSKIYEQQPYKYILNGADYSVKYIPGESDSNMFGGNSNWRGPIWFPLNYLIICSLRHFHEYYTDDFKVEYPTGSGDYLTLSQIADELSKRLQNLFLTNGMGERPANGGRVKFNADEHFESYIPFYEYFNPETGKGLGASHQTGWTALVALLF</sequence>
<accession>A0ABP9FZN1</accession>
<reference evidence="3" key="1">
    <citation type="journal article" date="2019" name="Int. J. Syst. Evol. Microbiol.">
        <title>The Global Catalogue of Microorganisms (GCM) 10K type strain sequencing project: providing services to taxonomists for standard genome sequencing and annotation.</title>
        <authorList>
            <consortium name="The Broad Institute Genomics Platform"/>
            <consortium name="The Broad Institute Genome Sequencing Center for Infectious Disease"/>
            <person name="Wu L."/>
            <person name="Ma J."/>
        </authorList>
    </citation>
    <scope>NUCLEOTIDE SEQUENCE [LARGE SCALE GENOMIC DNA]</scope>
    <source>
        <strain evidence="3">JCM 18283</strain>
    </source>
</reference>
<keyword evidence="3" id="KW-1185">Reference proteome</keyword>
<feature type="domain" description="Mannosylglycerate hydrolase MGH1-like glycoside hydrolase" evidence="1">
    <location>
        <begin position="686"/>
        <end position="858"/>
    </location>
</feature>
<gene>
    <name evidence="2" type="ORF">GCM10023313_30240</name>
</gene>
<dbReference type="PANTHER" id="PTHR10412">
    <property type="entry name" value="MANNOSYL-OLIGOSACCHARIDE GLUCOSIDASE"/>
    <property type="match status" value="1"/>
</dbReference>
<comment type="caution">
    <text evidence="2">The sequence shown here is derived from an EMBL/GenBank/DDBJ whole genome shotgun (WGS) entry which is preliminary data.</text>
</comment>
<evidence type="ECO:0000259" key="1">
    <source>
        <dbReference type="Pfam" id="PF22422"/>
    </source>
</evidence>
<dbReference type="Pfam" id="PF22422">
    <property type="entry name" value="MGH1-like_GH"/>
    <property type="match status" value="2"/>
</dbReference>
<dbReference type="InterPro" id="IPR012341">
    <property type="entry name" value="6hp_glycosidase-like_sf"/>
</dbReference>
<name>A0ABP9FZN1_9SPHI</name>
<dbReference type="PANTHER" id="PTHR10412:SF10">
    <property type="entry name" value="GLYCOSYL HYDROLASE FAMILY 63 C-TERMINAL DOMAIN-CONTAINING PROTEIN"/>
    <property type="match status" value="1"/>
</dbReference>
<evidence type="ECO:0000313" key="2">
    <source>
        <dbReference type="EMBL" id="GAA4923869.1"/>
    </source>
</evidence>
<organism evidence="2 3">
    <name type="scientific">Mucilaginibacter defluvii</name>
    <dbReference type="NCBI Taxonomy" id="1196019"/>
    <lineage>
        <taxon>Bacteria</taxon>
        <taxon>Pseudomonadati</taxon>
        <taxon>Bacteroidota</taxon>
        <taxon>Sphingobacteriia</taxon>
        <taxon>Sphingobacteriales</taxon>
        <taxon>Sphingobacteriaceae</taxon>
        <taxon>Mucilaginibacter</taxon>
    </lineage>
</organism>
<dbReference type="RefSeq" id="WP_345332111.1">
    <property type="nucleotide sequence ID" value="NZ_BAABJI010000002.1"/>
</dbReference>
<dbReference type="InterPro" id="IPR054491">
    <property type="entry name" value="MGH1-like_GH"/>
</dbReference>
<dbReference type="SUPFAM" id="SSF48208">
    <property type="entry name" value="Six-hairpin glycosidases"/>
    <property type="match status" value="1"/>
</dbReference>
<dbReference type="EMBL" id="BAABJI010000002">
    <property type="protein sequence ID" value="GAA4923869.1"/>
    <property type="molecule type" value="Genomic_DNA"/>
</dbReference>
<dbReference type="Proteomes" id="UP001501436">
    <property type="component" value="Unassembled WGS sequence"/>
</dbReference>
<proteinExistence type="predicted"/>
<dbReference type="InterPro" id="IPR008928">
    <property type="entry name" value="6-hairpin_glycosidase_sf"/>
</dbReference>
<evidence type="ECO:0000313" key="3">
    <source>
        <dbReference type="Proteomes" id="UP001501436"/>
    </source>
</evidence>
<dbReference type="InterPro" id="IPR004888">
    <property type="entry name" value="Glycoside_hydrolase_63"/>
</dbReference>
<feature type="domain" description="Mannosylglycerate hydrolase MGH1-like glycoside hydrolase" evidence="1">
    <location>
        <begin position="417"/>
        <end position="521"/>
    </location>
</feature>
<dbReference type="Gene3D" id="1.50.10.10">
    <property type="match status" value="1"/>
</dbReference>